<evidence type="ECO:0000256" key="14">
    <source>
        <dbReference type="PIRNR" id="PIRNR006135"/>
    </source>
</evidence>
<dbReference type="Pfam" id="PF02283">
    <property type="entry name" value="CobU"/>
    <property type="match status" value="1"/>
</dbReference>
<dbReference type="UniPathway" id="UPA00148">
    <property type="reaction ID" value="UER00236"/>
</dbReference>
<evidence type="ECO:0000256" key="12">
    <source>
        <dbReference type="ARBA" id="ARBA00022840"/>
    </source>
</evidence>
<evidence type="ECO:0000256" key="7">
    <source>
        <dbReference type="ARBA" id="ARBA00007490"/>
    </source>
</evidence>
<dbReference type="GO" id="GO:0005525">
    <property type="term" value="F:GTP binding"/>
    <property type="evidence" value="ECO:0007669"/>
    <property type="project" value="UniProtKB-UniRule"/>
</dbReference>
<evidence type="ECO:0000256" key="13">
    <source>
        <dbReference type="ARBA" id="ARBA00023134"/>
    </source>
</evidence>
<dbReference type="AlphaFoldDB" id="A0A2S3R877"/>
<feature type="active site" description="GMP-histidine intermediate" evidence="15">
    <location>
        <position position="59"/>
    </location>
</feature>
<comment type="similarity">
    <text evidence="7 14">Belongs to the CobU/CobP family.</text>
</comment>
<dbReference type="EC" id="2.7.1.156" evidence="14"/>
<feature type="binding site" evidence="16">
    <location>
        <position position="92"/>
    </location>
    <ligand>
        <name>GTP</name>
        <dbReference type="ChEBI" id="CHEBI:37565"/>
    </ligand>
</feature>
<protein>
    <recommendedName>
        <fullName evidence="14">Bifunctional adenosylcobalamin biosynthesis protein</fullName>
        <ecNumber evidence="14">2.7.1.156</ecNumber>
        <ecNumber evidence="14">2.7.7.62</ecNumber>
    </recommendedName>
</protein>
<dbReference type="PIRSF" id="PIRSF006135">
    <property type="entry name" value="CobU"/>
    <property type="match status" value="1"/>
</dbReference>
<feature type="binding site" evidence="16">
    <location>
        <begin position="14"/>
        <end position="21"/>
    </location>
    <ligand>
        <name>GTP</name>
        <dbReference type="ChEBI" id="CHEBI:37565"/>
    </ligand>
</feature>
<evidence type="ECO:0000256" key="16">
    <source>
        <dbReference type="PIRSR" id="PIRSR006135-2"/>
    </source>
</evidence>
<sequence length="188" mass="20726">MTMSCSTNKALVLGGARSGKSRFAEQLARQWSQQHDAKCHYVATAVPFDQEMAERIHHHRQQRGQGWCEHEAPLHLAERLSQFGADDVVLVDCLTVWLNNWLFEFGEQASNEKLEQKVAQLASVVKESPAQIILVSNEVGLGVVPLGQISRLFVDNAGRMNQSLVKVCDSVTLVAAGLPLILKSSGHQ</sequence>
<evidence type="ECO:0000256" key="6">
    <source>
        <dbReference type="ARBA" id="ARBA00005159"/>
    </source>
</evidence>
<keyword evidence="8 14" id="KW-0169">Cobalamin biosynthesis</keyword>
<dbReference type="GO" id="GO:0005524">
    <property type="term" value="F:ATP binding"/>
    <property type="evidence" value="ECO:0007669"/>
    <property type="project" value="UniProtKB-UniRule"/>
</dbReference>
<dbReference type="GO" id="GO:0008820">
    <property type="term" value="F:cobinamide phosphate guanylyltransferase activity"/>
    <property type="evidence" value="ECO:0007669"/>
    <property type="project" value="UniProtKB-UniRule"/>
</dbReference>
<feature type="binding site" evidence="16">
    <location>
        <begin position="60"/>
        <end position="63"/>
    </location>
    <ligand>
        <name>GTP</name>
        <dbReference type="ChEBI" id="CHEBI:37565"/>
    </ligand>
</feature>
<dbReference type="GO" id="GO:0043752">
    <property type="term" value="F:adenosylcobinamide kinase activity"/>
    <property type="evidence" value="ECO:0007669"/>
    <property type="project" value="UniProtKB-EC"/>
</dbReference>
<dbReference type="Proteomes" id="UP000237466">
    <property type="component" value="Unassembled WGS sequence"/>
</dbReference>
<organism evidence="17 18">
    <name type="scientific">Vibrio vulnificus</name>
    <dbReference type="NCBI Taxonomy" id="672"/>
    <lineage>
        <taxon>Bacteria</taxon>
        <taxon>Pseudomonadati</taxon>
        <taxon>Pseudomonadota</taxon>
        <taxon>Gammaproteobacteria</taxon>
        <taxon>Vibrionales</taxon>
        <taxon>Vibrionaceae</taxon>
        <taxon>Vibrio</taxon>
    </lineage>
</organism>
<evidence type="ECO:0000256" key="10">
    <source>
        <dbReference type="ARBA" id="ARBA00022741"/>
    </source>
</evidence>
<evidence type="ECO:0000313" key="17">
    <source>
        <dbReference type="EMBL" id="POB49879.1"/>
    </source>
</evidence>
<keyword evidence="17" id="KW-0548">Nucleotidyltransferase</keyword>
<evidence type="ECO:0000256" key="8">
    <source>
        <dbReference type="ARBA" id="ARBA00022573"/>
    </source>
</evidence>
<feature type="binding site" evidence="16">
    <location>
        <begin position="43"/>
        <end position="45"/>
    </location>
    <ligand>
        <name>GTP</name>
        <dbReference type="ChEBI" id="CHEBI:37565"/>
    </ligand>
</feature>
<evidence type="ECO:0000256" key="1">
    <source>
        <dbReference type="ARBA" id="ARBA00000312"/>
    </source>
</evidence>
<gene>
    <name evidence="17" type="ORF">CRN52_02210</name>
</gene>
<dbReference type="CDD" id="cd00544">
    <property type="entry name" value="CobU"/>
    <property type="match status" value="1"/>
</dbReference>
<dbReference type="NCBIfam" id="NF004469">
    <property type="entry name" value="PRK05800.1"/>
    <property type="match status" value="1"/>
</dbReference>
<keyword evidence="9 14" id="KW-0808">Transferase</keyword>
<keyword evidence="13 14" id="KW-0342">GTP-binding</keyword>
<dbReference type="GO" id="GO:0009236">
    <property type="term" value="P:cobalamin biosynthetic process"/>
    <property type="evidence" value="ECO:0007669"/>
    <property type="project" value="UniProtKB-UniRule"/>
</dbReference>
<evidence type="ECO:0000256" key="5">
    <source>
        <dbReference type="ARBA" id="ARBA00004692"/>
    </source>
</evidence>
<feature type="binding site" evidence="16">
    <location>
        <position position="71"/>
    </location>
    <ligand>
        <name>GTP</name>
        <dbReference type="ChEBI" id="CHEBI:37565"/>
    </ligand>
</feature>
<comment type="pathway">
    <text evidence="5 14">Cofactor biosynthesis; adenosylcobalamin biosynthesis; adenosylcobalamin from cob(II)yrinate a,c-diamide: step 6/7.</text>
</comment>
<comment type="catalytic activity">
    <reaction evidence="2 14">
        <text>adenosylcob(III)inamide phosphate + GTP + H(+) = adenosylcob(III)inamide-GDP + diphosphate</text>
        <dbReference type="Rhea" id="RHEA:22712"/>
        <dbReference type="ChEBI" id="CHEBI:15378"/>
        <dbReference type="ChEBI" id="CHEBI:33019"/>
        <dbReference type="ChEBI" id="CHEBI:37565"/>
        <dbReference type="ChEBI" id="CHEBI:58502"/>
        <dbReference type="ChEBI" id="CHEBI:60487"/>
        <dbReference type="EC" id="2.7.7.62"/>
    </reaction>
</comment>
<evidence type="ECO:0000256" key="9">
    <source>
        <dbReference type="ARBA" id="ARBA00022679"/>
    </source>
</evidence>
<dbReference type="PANTHER" id="PTHR34848">
    <property type="match status" value="1"/>
</dbReference>
<evidence type="ECO:0000313" key="18">
    <source>
        <dbReference type="Proteomes" id="UP000237466"/>
    </source>
</evidence>
<dbReference type="InterPro" id="IPR027417">
    <property type="entry name" value="P-loop_NTPase"/>
</dbReference>
<evidence type="ECO:0000256" key="2">
    <source>
        <dbReference type="ARBA" id="ARBA00000711"/>
    </source>
</evidence>
<reference evidence="17 18" key="1">
    <citation type="journal article" date="2018" name="Front. Microbiol.">
        <title>Phylogeny of Vibrio vulnificus from the Analysis of the Core-Genome: Implications for Intra-Species Taxonomy.</title>
        <authorList>
            <person name="Roig F.J."/>
            <person name="Gonzalez-Candelas F."/>
            <person name="Sanjuan E."/>
            <person name="Fouz B."/>
            <person name="Feil E.J."/>
            <person name="Llorens C."/>
            <person name="Baker-Austin C."/>
            <person name="Oliver J.D."/>
            <person name="Danin-Poleg Y."/>
            <person name="Gibas C.J."/>
            <person name="Kashi Y."/>
            <person name="Gulig P.A."/>
            <person name="Morrison S.S."/>
            <person name="Amaro C."/>
        </authorList>
    </citation>
    <scope>NUCLEOTIDE SEQUENCE [LARGE SCALE GENOMIC DNA]</scope>
    <source>
        <strain evidence="17 18">CECT4608</strain>
    </source>
</reference>
<keyword evidence="11 14" id="KW-0418">Kinase</keyword>
<comment type="catalytic activity">
    <reaction evidence="1 14">
        <text>adenosylcob(III)inamide + ATP = adenosylcob(III)inamide phosphate + ADP + H(+)</text>
        <dbReference type="Rhea" id="RHEA:15769"/>
        <dbReference type="ChEBI" id="CHEBI:2480"/>
        <dbReference type="ChEBI" id="CHEBI:15378"/>
        <dbReference type="ChEBI" id="CHEBI:30616"/>
        <dbReference type="ChEBI" id="CHEBI:58502"/>
        <dbReference type="ChEBI" id="CHEBI:456216"/>
        <dbReference type="EC" id="2.7.1.156"/>
    </reaction>
</comment>
<evidence type="ECO:0000256" key="11">
    <source>
        <dbReference type="ARBA" id="ARBA00022777"/>
    </source>
</evidence>
<evidence type="ECO:0000256" key="15">
    <source>
        <dbReference type="PIRSR" id="PIRSR006135-1"/>
    </source>
</evidence>
<dbReference type="PANTHER" id="PTHR34848:SF1">
    <property type="entry name" value="BIFUNCTIONAL ADENOSYLCOBALAMIN BIOSYNTHESIS PROTEIN COBU"/>
    <property type="match status" value="1"/>
</dbReference>
<proteinExistence type="inferred from homology"/>
<comment type="catalytic activity">
    <reaction evidence="3">
        <text>adenosylcob(III)inamide + GTP = adenosylcob(III)inamide phosphate + GDP + H(+)</text>
        <dbReference type="Rhea" id="RHEA:15765"/>
        <dbReference type="ChEBI" id="CHEBI:2480"/>
        <dbReference type="ChEBI" id="CHEBI:15378"/>
        <dbReference type="ChEBI" id="CHEBI:37565"/>
        <dbReference type="ChEBI" id="CHEBI:58189"/>
        <dbReference type="ChEBI" id="CHEBI:58502"/>
        <dbReference type="EC" id="2.7.1.156"/>
    </reaction>
</comment>
<keyword evidence="10 14" id="KW-0547">Nucleotide-binding</keyword>
<comment type="pathway">
    <text evidence="6 14">Cofactor biosynthesis; adenosylcobalamin biosynthesis; adenosylcobalamin from cob(II)yrinate a,c-diamide: step 5/7.</text>
</comment>
<dbReference type="EC" id="2.7.7.62" evidence="14"/>
<dbReference type="SUPFAM" id="SSF52540">
    <property type="entry name" value="P-loop containing nucleoside triphosphate hydrolases"/>
    <property type="match status" value="1"/>
</dbReference>
<comment type="caution">
    <text evidence="17">The sequence shown here is derived from an EMBL/GenBank/DDBJ whole genome shotgun (WGS) entry which is preliminary data.</text>
</comment>
<name>A0A2S3R877_VIBVL</name>
<comment type="function">
    <text evidence="4 14">Catalyzes ATP-dependent phosphorylation of adenosylcobinamide and addition of GMP to adenosylcobinamide phosphate.</text>
</comment>
<evidence type="ECO:0000256" key="3">
    <source>
        <dbReference type="ARBA" id="ARBA00001522"/>
    </source>
</evidence>
<evidence type="ECO:0000256" key="4">
    <source>
        <dbReference type="ARBA" id="ARBA00003889"/>
    </source>
</evidence>
<dbReference type="EMBL" id="PDGH01000026">
    <property type="protein sequence ID" value="POB49879.1"/>
    <property type="molecule type" value="Genomic_DNA"/>
</dbReference>
<dbReference type="Gene3D" id="3.40.50.300">
    <property type="entry name" value="P-loop containing nucleotide triphosphate hydrolases"/>
    <property type="match status" value="1"/>
</dbReference>
<dbReference type="InterPro" id="IPR003203">
    <property type="entry name" value="CobU/CobP"/>
</dbReference>
<keyword evidence="12 14" id="KW-0067">ATP-binding</keyword>
<accession>A0A2S3R877</accession>